<feature type="compositionally biased region" description="Polar residues" evidence="1">
    <location>
        <begin position="508"/>
        <end position="522"/>
    </location>
</feature>
<keyword evidence="2" id="KW-0812">Transmembrane</keyword>
<dbReference type="EMBL" id="NLAX01000004">
    <property type="protein sequence ID" value="PKS12224.1"/>
    <property type="molecule type" value="Genomic_DNA"/>
</dbReference>
<evidence type="ECO:0000313" key="4">
    <source>
        <dbReference type="Proteomes" id="UP000233524"/>
    </source>
</evidence>
<gene>
    <name evidence="3" type="ORF">jhhlp_001523</name>
</gene>
<evidence type="ECO:0000313" key="3">
    <source>
        <dbReference type="EMBL" id="PKS12224.1"/>
    </source>
</evidence>
<sequence length="639" mass="71707">MPRVLGLFGRPIPRLANRRIIRIFGGLVFAVAVIVLFTLAGDIPTGPSLSEYTSNKFPVSLPKFKNLKNPLSNSVLNPFRQPIHPPPRQKNDTFEEASWWADWKWLVPFSSSLTLDEDRSLLPPLAERPAVYCYYDVDAKKDSKTKDAESELLLMWRMAWWAKGFKPIILTSAEAMNNPLFETLQHVEVGEDIRTEIMRWLAFENMGGGLLSEYTAVPMGAYNDPLISYLRRRAGEYPSLTSWAGLDNGLFAGTRQQVTDFVKAFMEGDATQLKETKDLTSLAPPGTLAVDTKPRSIAYYSTATLEKTYPKIAEMIAKDGAEGLLSLKTLINAHSHVLWQNVFTDGIAVLKPLPRHTTLATEDAWQLAHLLASCPESPIPDSCPPNFPDCAPCDGQSKIKVTTPERYNNASTLFTIGTLPHPYTLATLDNVKDTLTVDWIRRDMIRDPWLIEATIDLLGKDVGSGARVMRLKEVIASADYTGRSIWLTVEKEPPSDLDWHFGFNLPQNKTTPPLPIDQQNAQGGEEPLEEASSAETELERSLLLKAMAVVASPGKEESRLRDAIEAWNLGDTEAWKFARAFLARQTVERMAWEKEESKYGQGAGSERGRHTFDRWVDKLEEKLDRLRHYKGPGFPENYA</sequence>
<dbReference type="PANTHER" id="PTHR42055:SF1">
    <property type="entry name" value="YALI0E03476P"/>
    <property type="match status" value="1"/>
</dbReference>
<accession>A0A2N3NIG7</accession>
<proteinExistence type="predicted"/>
<organism evidence="3 4">
    <name type="scientific">Lomentospora prolificans</name>
    <dbReference type="NCBI Taxonomy" id="41688"/>
    <lineage>
        <taxon>Eukaryota</taxon>
        <taxon>Fungi</taxon>
        <taxon>Dikarya</taxon>
        <taxon>Ascomycota</taxon>
        <taxon>Pezizomycotina</taxon>
        <taxon>Sordariomycetes</taxon>
        <taxon>Hypocreomycetidae</taxon>
        <taxon>Microascales</taxon>
        <taxon>Microascaceae</taxon>
        <taxon>Lomentospora</taxon>
    </lineage>
</organism>
<feature type="region of interest" description="Disordered" evidence="1">
    <location>
        <begin position="508"/>
        <end position="534"/>
    </location>
</feature>
<dbReference type="Proteomes" id="UP000233524">
    <property type="component" value="Unassembled WGS sequence"/>
</dbReference>
<keyword evidence="4" id="KW-1185">Reference proteome</keyword>
<feature type="transmembrane region" description="Helical" evidence="2">
    <location>
        <begin position="20"/>
        <end position="40"/>
    </location>
</feature>
<evidence type="ECO:0000256" key="2">
    <source>
        <dbReference type="SAM" id="Phobius"/>
    </source>
</evidence>
<keyword evidence="2" id="KW-1133">Transmembrane helix</keyword>
<reference evidence="3 4" key="1">
    <citation type="journal article" date="2017" name="G3 (Bethesda)">
        <title>First Draft Genome Sequence of the Pathogenic Fungus Lomentospora prolificans (Formerly Scedosporium prolificans).</title>
        <authorList>
            <person name="Luo R."/>
            <person name="Zimin A."/>
            <person name="Workman R."/>
            <person name="Fan Y."/>
            <person name="Pertea G."/>
            <person name="Grossman N."/>
            <person name="Wear M.P."/>
            <person name="Jia B."/>
            <person name="Miller H."/>
            <person name="Casadevall A."/>
            <person name="Timp W."/>
            <person name="Zhang S.X."/>
            <person name="Salzberg S.L."/>
        </authorList>
    </citation>
    <scope>NUCLEOTIDE SEQUENCE [LARGE SCALE GENOMIC DNA]</scope>
    <source>
        <strain evidence="3 4">JHH-5317</strain>
    </source>
</reference>
<keyword evidence="2" id="KW-0472">Membrane</keyword>
<dbReference type="OrthoDB" id="5312133at2759"/>
<evidence type="ECO:0000256" key="1">
    <source>
        <dbReference type="SAM" id="MobiDB-lite"/>
    </source>
</evidence>
<comment type="caution">
    <text evidence="3">The sequence shown here is derived from an EMBL/GenBank/DDBJ whole genome shotgun (WGS) entry which is preliminary data.</text>
</comment>
<protein>
    <submittedName>
        <fullName evidence="3">Uncharacterized protein</fullName>
    </submittedName>
</protein>
<name>A0A2N3NIG7_9PEZI</name>
<dbReference type="VEuPathDB" id="FungiDB:jhhlp_001523"/>
<dbReference type="AlphaFoldDB" id="A0A2N3NIG7"/>
<dbReference type="PANTHER" id="PTHR42055">
    <property type="entry name" value="YALI0E03476P"/>
    <property type="match status" value="1"/>
</dbReference>
<dbReference type="InParanoid" id="A0A2N3NIG7"/>